<dbReference type="STRING" id="1160497.A0A1L9V5A2"/>
<evidence type="ECO:0000256" key="6">
    <source>
        <dbReference type="SAM" id="MobiDB-lite"/>
    </source>
</evidence>
<evidence type="ECO:0000313" key="9">
    <source>
        <dbReference type="Proteomes" id="UP000184300"/>
    </source>
</evidence>
<reference evidence="9" key="1">
    <citation type="journal article" date="2017" name="Genome Biol.">
        <title>Comparative genomics reveals high biological diversity and specific adaptations in the industrially and medically important fungal genus Aspergillus.</title>
        <authorList>
            <person name="de Vries R.P."/>
            <person name="Riley R."/>
            <person name="Wiebenga A."/>
            <person name="Aguilar-Osorio G."/>
            <person name="Amillis S."/>
            <person name="Uchima C.A."/>
            <person name="Anderluh G."/>
            <person name="Asadollahi M."/>
            <person name="Askin M."/>
            <person name="Barry K."/>
            <person name="Battaglia E."/>
            <person name="Bayram O."/>
            <person name="Benocci T."/>
            <person name="Braus-Stromeyer S.A."/>
            <person name="Caldana C."/>
            <person name="Canovas D."/>
            <person name="Cerqueira G.C."/>
            <person name="Chen F."/>
            <person name="Chen W."/>
            <person name="Choi C."/>
            <person name="Clum A."/>
            <person name="Dos Santos R.A."/>
            <person name="Damasio A.R."/>
            <person name="Diallinas G."/>
            <person name="Emri T."/>
            <person name="Fekete E."/>
            <person name="Flipphi M."/>
            <person name="Freyberg S."/>
            <person name="Gallo A."/>
            <person name="Gournas C."/>
            <person name="Habgood R."/>
            <person name="Hainaut M."/>
            <person name="Harispe M.L."/>
            <person name="Henrissat B."/>
            <person name="Hilden K.S."/>
            <person name="Hope R."/>
            <person name="Hossain A."/>
            <person name="Karabika E."/>
            <person name="Karaffa L."/>
            <person name="Karanyi Z."/>
            <person name="Krasevec N."/>
            <person name="Kuo A."/>
            <person name="Kusch H."/>
            <person name="LaButti K."/>
            <person name="Lagendijk E.L."/>
            <person name="Lapidus A."/>
            <person name="Levasseur A."/>
            <person name="Lindquist E."/>
            <person name="Lipzen A."/>
            <person name="Logrieco A.F."/>
            <person name="MacCabe A."/>
            <person name="Maekelae M.R."/>
            <person name="Malavazi I."/>
            <person name="Melin P."/>
            <person name="Meyer V."/>
            <person name="Mielnichuk N."/>
            <person name="Miskei M."/>
            <person name="Molnar A.P."/>
            <person name="Mule G."/>
            <person name="Ngan C.Y."/>
            <person name="Orejas M."/>
            <person name="Orosz E."/>
            <person name="Ouedraogo J.P."/>
            <person name="Overkamp K.M."/>
            <person name="Park H.-S."/>
            <person name="Perrone G."/>
            <person name="Piumi F."/>
            <person name="Punt P.J."/>
            <person name="Ram A.F."/>
            <person name="Ramon A."/>
            <person name="Rauscher S."/>
            <person name="Record E."/>
            <person name="Riano-Pachon D.M."/>
            <person name="Robert V."/>
            <person name="Roehrig J."/>
            <person name="Ruller R."/>
            <person name="Salamov A."/>
            <person name="Salih N.S."/>
            <person name="Samson R.A."/>
            <person name="Sandor E."/>
            <person name="Sanguinetti M."/>
            <person name="Schuetze T."/>
            <person name="Sepcic K."/>
            <person name="Shelest E."/>
            <person name="Sherlock G."/>
            <person name="Sophianopoulou V."/>
            <person name="Squina F.M."/>
            <person name="Sun H."/>
            <person name="Susca A."/>
            <person name="Todd R.B."/>
            <person name="Tsang A."/>
            <person name="Unkles S.E."/>
            <person name="van de Wiele N."/>
            <person name="van Rossen-Uffink D."/>
            <person name="Oliveira J.V."/>
            <person name="Vesth T.C."/>
            <person name="Visser J."/>
            <person name="Yu J.-H."/>
            <person name="Zhou M."/>
            <person name="Andersen M.R."/>
            <person name="Archer D.B."/>
            <person name="Baker S.E."/>
            <person name="Benoit I."/>
            <person name="Brakhage A.A."/>
            <person name="Braus G.H."/>
            <person name="Fischer R."/>
            <person name="Frisvad J.C."/>
            <person name="Goldman G.H."/>
            <person name="Houbraken J."/>
            <person name="Oakley B."/>
            <person name="Pocsi I."/>
            <person name="Scazzocchio C."/>
            <person name="Seiboth B."/>
            <person name="vanKuyk P.A."/>
            <person name="Wortman J."/>
            <person name="Dyer P.S."/>
            <person name="Grigoriev I.V."/>
        </authorList>
    </citation>
    <scope>NUCLEOTIDE SEQUENCE [LARGE SCALE GENOMIC DNA]</scope>
    <source>
        <strain evidence="9">CBS 516.65</strain>
    </source>
</reference>
<keyword evidence="3" id="KW-0238">DNA-binding</keyword>
<name>A0A1L9V5A2_ASPGL</name>
<evidence type="ECO:0000259" key="7">
    <source>
        <dbReference type="PROSITE" id="PS50048"/>
    </source>
</evidence>
<organism evidence="8 9">
    <name type="scientific">Aspergillus glaucus CBS 516.65</name>
    <dbReference type="NCBI Taxonomy" id="1160497"/>
    <lineage>
        <taxon>Eukaryota</taxon>
        <taxon>Fungi</taxon>
        <taxon>Dikarya</taxon>
        <taxon>Ascomycota</taxon>
        <taxon>Pezizomycotina</taxon>
        <taxon>Eurotiomycetes</taxon>
        <taxon>Eurotiomycetidae</taxon>
        <taxon>Eurotiales</taxon>
        <taxon>Aspergillaceae</taxon>
        <taxon>Aspergillus</taxon>
        <taxon>Aspergillus subgen. Aspergillus</taxon>
    </lineage>
</organism>
<dbReference type="SMART" id="SM00066">
    <property type="entry name" value="GAL4"/>
    <property type="match status" value="1"/>
</dbReference>
<sequence length="790" mass="87654">MYRAAVSRRAPAPAHSLSMEEESDVSFSRAEEDEEQNSATTEKLACHRCRQRKVKCDRVSPCSHCVKAGTQCSYATGPKPRERRQRVMVSNAYDSKLDAISRKIDELSQKMSQLSHEPTKSRTSKPLDFADPININQEERCSSPSFGPTPFSSSLGSTPNQGTLPYNPIGEGVREVHYNFSKAEYEGESSLFAHAVFASRFLQNAINNTTNAEVAHEMEAVLDGLRAAVHSEKQQSDTLDKLYPHAKAIPPGSTTRNLPLPPIDKVFMCLRMARECPQVATLWLGDFIKPTQFNDYFIKIASPGPATEADLIIVHCGLYWLFCECSKAVTDEETKQDYNAQAFICEANLETVLANLRFHQPTNMDFAYAMGMASMYCLQKSKPSAAWNFINSASHMIQALGLQHNVPTGVERPEEMAQKMNLFWTIYMTEKMLSLRLGRSSTFRDQDITLTRLGMERPSGSFLAELAPGWINMASIQGRIYDDIYSPGALMQPLHIRTSRARALVAELKTAMQHAQDIHEHYEASKGQVLGLDYHEIARRSDRVIGLCMLTLIYRSITPEKPSTSAFCQECIDAARDTLQEHDRCVAVITKARGKTVFLETYINWTITQSPFIPFIILFCHIIETSEASDLEHMRGLVETLESTSNSRAHSTCGKQRRLFKALYDVAAKYVEVKSRADGGQGGMSWSMAQQQYADAFAGTTSNGIGLGKLDSGGIVGDPGTTNTADAPGHIPSHGEANGDGMGLMDGLVGPTALQNTAFGDVDMEMDLSGAQLWDWFNKNQSIMRMLEDT</sequence>
<dbReference type="GO" id="GO:0000981">
    <property type="term" value="F:DNA-binding transcription factor activity, RNA polymerase II-specific"/>
    <property type="evidence" value="ECO:0007669"/>
    <property type="project" value="InterPro"/>
</dbReference>
<dbReference type="Proteomes" id="UP000184300">
    <property type="component" value="Unassembled WGS sequence"/>
</dbReference>
<dbReference type="CDD" id="cd12148">
    <property type="entry name" value="fungal_TF_MHR"/>
    <property type="match status" value="1"/>
</dbReference>
<dbReference type="PANTHER" id="PTHR46910">
    <property type="entry name" value="TRANSCRIPTION FACTOR PDR1"/>
    <property type="match status" value="1"/>
</dbReference>
<proteinExistence type="predicted"/>
<dbReference type="InterPro" id="IPR050987">
    <property type="entry name" value="AtrR-like"/>
</dbReference>
<evidence type="ECO:0000256" key="4">
    <source>
        <dbReference type="ARBA" id="ARBA00023163"/>
    </source>
</evidence>
<dbReference type="PROSITE" id="PS00463">
    <property type="entry name" value="ZN2_CY6_FUNGAL_1"/>
    <property type="match status" value="1"/>
</dbReference>
<evidence type="ECO:0000256" key="5">
    <source>
        <dbReference type="ARBA" id="ARBA00023242"/>
    </source>
</evidence>
<gene>
    <name evidence="8" type="ORF">ASPGLDRAFT_52978</name>
</gene>
<dbReference type="Gene3D" id="4.10.240.10">
    <property type="entry name" value="Zn(2)-C6 fungal-type DNA-binding domain"/>
    <property type="match status" value="1"/>
</dbReference>
<feature type="domain" description="Zn(2)-C6 fungal-type" evidence="7">
    <location>
        <begin position="45"/>
        <end position="74"/>
    </location>
</feature>
<dbReference type="GeneID" id="34464138"/>
<dbReference type="GO" id="GO:0008270">
    <property type="term" value="F:zinc ion binding"/>
    <property type="evidence" value="ECO:0007669"/>
    <property type="project" value="InterPro"/>
</dbReference>
<feature type="region of interest" description="Disordered" evidence="6">
    <location>
        <begin position="716"/>
        <end position="744"/>
    </location>
</feature>
<feature type="region of interest" description="Disordered" evidence="6">
    <location>
        <begin position="109"/>
        <end position="160"/>
    </location>
</feature>
<dbReference type="OrthoDB" id="103819at2759"/>
<dbReference type="RefSeq" id="XP_022395784.1">
    <property type="nucleotide sequence ID" value="XM_022547877.1"/>
</dbReference>
<dbReference type="CDD" id="cd00067">
    <property type="entry name" value="GAL4"/>
    <property type="match status" value="1"/>
</dbReference>
<dbReference type="GO" id="GO:0003677">
    <property type="term" value="F:DNA binding"/>
    <property type="evidence" value="ECO:0007669"/>
    <property type="project" value="UniProtKB-KW"/>
</dbReference>
<protein>
    <recommendedName>
        <fullName evidence="7">Zn(2)-C6 fungal-type domain-containing protein</fullName>
    </recommendedName>
</protein>
<dbReference type="SUPFAM" id="SSF57701">
    <property type="entry name" value="Zn2/Cys6 DNA-binding domain"/>
    <property type="match status" value="1"/>
</dbReference>
<keyword evidence="9" id="KW-1185">Reference proteome</keyword>
<dbReference type="PROSITE" id="PS50048">
    <property type="entry name" value="ZN2_CY6_FUNGAL_2"/>
    <property type="match status" value="1"/>
</dbReference>
<dbReference type="InterPro" id="IPR001138">
    <property type="entry name" value="Zn2Cys6_DnaBD"/>
</dbReference>
<dbReference type="Pfam" id="PF00172">
    <property type="entry name" value="Zn_clus"/>
    <property type="match status" value="1"/>
</dbReference>
<evidence type="ECO:0000256" key="3">
    <source>
        <dbReference type="ARBA" id="ARBA00023125"/>
    </source>
</evidence>
<evidence type="ECO:0000313" key="8">
    <source>
        <dbReference type="EMBL" id="OJJ79086.1"/>
    </source>
</evidence>
<keyword evidence="1" id="KW-0479">Metal-binding</keyword>
<dbReference type="AlphaFoldDB" id="A0A1L9V5A2"/>
<keyword evidence="4" id="KW-0804">Transcription</keyword>
<dbReference type="SMART" id="SM00906">
    <property type="entry name" value="Fungal_trans"/>
    <property type="match status" value="1"/>
</dbReference>
<feature type="region of interest" description="Disordered" evidence="6">
    <location>
        <begin position="1"/>
        <end position="42"/>
    </location>
</feature>
<dbReference type="GO" id="GO:0006351">
    <property type="term" value="P:DNA-templated transcription"/>
    <property type="evidence" value="ECO:0007669"/>
    <property type="project" value="InterPro"/>
</dbReference>
<evidence type="ECO:0000256" key="2">
    <source>
        <dbReference type="ARBA" id="ARBA00023015"/>
    </source>
</evidence>
<dbReference type="VEuPathDB" id="FungiDB:ASPGLDRAFT_52978"/>
<accession>A0A1L9V5A2</accession>
<dbReference type="Pfam" id="PF04082">
    <property type="entry name" value="Fungal_trans"/>
    <property type="match status" value="1"/>
</dbReference>
<dbReference type="PANTHER" id="PTHR46910:SF5">
    <property type="entry name" value="ZN(II)2CYS6 TRANSCRIPTION FACTOR (EUROFUNG)"/>
    <property type="match status" value="1"/>
</dbReference>
<keyword evidence="5" id="KW-0539">Nucleus</keyword>
<dbReference type="EMBL" id="KV878922">
    <property type="protein sequence ID" value="OJJ79086.1"/>
    <property type="molecule type" value="Genomic_DNA"/>
</dbReference>
<dbReference type="InterPro" id="IPR036864">
    <property type="entry name" value="Zn2-C6_fun-type_DNA-bd_sf"/>
</dbReference>
<dbReference type="InterPro" id="IPR007219">
    <property type="entry name" value="XnlR_reg_dom"/>
</dbReference>
<evidence type="ECO:0000256" key="1">
    <source>
        <dbReference type="ARBA" id="ARBA00022723"/>
    </source>
</evidence>
<feature type="compositionally biased region" description="Low complexity" evidence="6">
    <location>
        <begin position="1"/>
        <end position="14"/>
    </location>
</feature>
<feature type="compositionally biased region" description="Low complexity" evidence="6">
    <location>
        <begin position="142"/>
        <end position="159"/>
    </location>
</feature>
<keyword evidence="2" id="KW-0805">Transcription regulation</keyword>